<dbReference type="GO" id="GO:0006914">
    <property type="term" value="P:autophagy"/>
    <property type="evidence" value="ECO:0007669"/>
    <property type="project" value="UniProtKB-KW"/>
</dbReference>
<evidence type="ECO:0000256" key="4">
    <source>
        <dbReference type="ARBA" id="ARBA00023288"/>
    </source>
</evidence>
<evidence type="ECO:0000256" key="6">
    <source>
        <dbReference type="RuleBase" id="RU004384"/>
    </source>
</evidence>
<protein>
    <recommendedName>
        <fullName evidence="6">Autophagy-related protein</fullName>
    </recommendedName>
</protein>
<keyword evidence="8" id="KW-1185">Reference proteome</keyword>
<dbReference type="GO" id="GO:0016020">
    <property type="term" value="C:membrane"/>
    <property type="evidence" value="ECO:0007669"/>
    <property type="project" value="UniProtKB-SubCell"/>
</dbReference>
<reference evidence="7" key="1">
    <citation type="submission" date="2021-09" db="EMBL/GenBank/DDBJ databases">
        <authorList>
            <consortium name="AG Swart"/>
            <person name="Singh M."/>
            <person name="Singh A."/>
            <person name="Seah K."/>
            <person name="Emmerich C."/>
        </authorList>
    </citation>
    <scope>NUCLEOTIDE SEQUENCE</scope>
    <source>
        <strain evidence="7">ATCC30299</strain>
    </source>
</reference>
<sequence length="117" mass="13645">MSTIETASFEERLRQAARFREKYIDRVPIVIQNDERCSLPRTMHNNLFIIPKNNTAGDLLALIRKKTYLPKTQAIAMFVGHQNLVMIDMTLSELYERYSDNDGFLYILCTDHEVFGN</sequence>
<comment type="similarity">
    <text evidence="2 6">Belongs to the ATG8 family.</text>
</comment>
<evidence type="ECO:0000313" key="7">
    <source>
        <dbReference type="EMBL" id="CAG9325490.1"/>
    </source>
</evidence>
<dbReference type="Pfam" id="PF02991">
    <property type="entry name" value="ATG8"/>
    <property type="match status" value="1"/>
</dbReference>
<dbReference type="InterPro" id="IPR029071">
    <property type="entry name" value="Ubiquitin-like_domsf"/>
</dbReference>
<keyword evidence="3" id="KW-0472">Membrane</keyword>
<dbReference type="Proteomes" id="UP001162131">
    <property type="component" value="Unassembled WGS sequence"/>
</dbReference>
<accession>A0AAU9JLW5</accession>
<evidence type="ECO:0000256" key="5">
    <source>
        <dbReference type="PIRSR" id="PIRSR604241-50"/>
    </source>
</evidence>
<organism evidence="7 8">
    <name type="scientific">Blepharisma stoltei</name>
    <dbReference type="NCBI Taxonomy" id="1481888"/>
    <lineage>
        <taxon>Eukaryota</taxon>
        <taxon>Sar</taxon>
        <taxon>Alveolata</taxon>
        <taxon>Ciliophora</taxon>
        <taxon>Postciliodesmatophora</taxon>
        <taxon>Heterotrichea</taxon>
        <taxon>Heterotrichida</taxon>
        <taxon>Blepharismidae</taxon>
        <taxon>Blepharisma</taxon>
    </lineage>
</organism>
<dbReference type="AlphaFoldDB" id="A0AAU9JLW5"/>
<dbReference type="PANTHER" id="PTHR10969">
    <property type="entry name" value="MICROTUBULE-ASSOCIATED PROTEINS 1A/1B LIGHT CHAIN 3-RELATED"/>
    <property type="match status" value="1"/>
</dbReference>
<comment type="subcellular location">
    <subcellularLocation>
        <location evidence="1">Membrane</location>
    </subcellularLocation>
</comment>
<gene>
    <name evidence="7" type="ORF">BSTOLATCC_MIC38743</name>
</gene>
<dbReference type="EMBL" id="CAJZBQ010000038">
    <property type="protein sequence ID" value="CAG9325490.1"/>
    <property type="molecule type" value="Genomic_DNA"/>
</dbReference>
<evidence type="ECO:0000256" key="3">
    <source>
        <dbReference type="ARBA" id="ARBA00023136"/>
    </source>
</evidence>
<evidence type="ECO:0000313" key="8">
    <source>
        <dbReference type="Proteomes" id="UP001162131"/>
    </source>
</evidence>
<keyword evidence="6" id="KW-0072">Autophagy</keyword>
<evidence type="ECO:0000256" key="2">
    <source>
        <dbReference type="ARBA" id="ARBA00007293"/>
    </source>
</evidence>
<comment type="caution">
    <text evidence="7">The sequence shown here is derived from an EMBL/GenBank/DDBJ whole genome shotgun (WGS) entry which is preliminary data.</text>
</comment>
<feature type="lipid moiety-binding region" description="Phosphatidylserine amidated glycine; alternate" evidence="5">
    <location>
        <position position="116"/>
    </location>
</feature>
<evidence type="ECO:0000256" key="1">
    <source>
        <dbReference type="ARBA" id="ARBA00004370"/>
    </source>
</evidence>
<name>A0AAU9JLW5_9CILI</name>
<dbReference type="Gene3D" id="3.10.20.90">
    <property type="entry name" value="Phosphatidylinositol 3-kinase Catalytic Subunit, Chain A, domain 1"/>
    <property type="match status" value="1"/>
</dbReference>
<keyword evidence="4 5" id="KW-0449">Lipoprotein</keyword>
<dbReference type="InterPro" id="IPR004241">
    <property type="entry name" value="Atg8-like"/>
</dbReference>
<proteinExistence type="inferred from homology"/>
<dbReference type="SUPFAM" id="SSF54236">
    <property type="entry name" value="Ubiquitin-like"/>
    <property type="match status" value="1"/>
</dbReference>